<evidence type="ECO:0000313" key="1">
    <source>
        <dbReference type="EMBL" id="ACD25041.1"/>
    </source>
</evidence>
<sequence length="57" mass="6739">MIWNNVLKITFGNKIVYEKSLYKKSICIQNTKTNFNEKNTSKCKTLNMEVLKHARKC</sequence>
<protein>
    <submittedName>
        <fullName evidence="1">Uncharacterized protein</fullName>
    </submittedName>
</protein>
<accession>B2TKJ4</accession>
<organism evidence="1">
    <name type="scientific">Clostridium botulinum (strain Eklund 17B / Type B)</name>
    <dbReference type="NCBI Taxonomy" id="935198"/>
    <lineage>
        <taxon>Bacteria</taxon>
        <taxon>Bacillati</taxon>
        <taxon>Bacillota</taxon>
        <taxon>Clostridia</taxon>
        <taxon>Eubacteriales</taxon>
        <taxon>Clostridiaceae</taxon>
        <taxon>Clostridium</taxon>
    </lineage>
</organism>
<proteinExistence type="predicted"/>
<reference evidence="1" key="2">
    <citation type="submission" date="2009-08" db="EMBL/GenBank/DDBJ databases">
        <authorList>
            <person name="Shrivastava S."/>
            <person name="Brinkac L.M."/>
            <person name="Dodson R.J."/>
            <person name="Harkins D.M."/>
            <person name="Durkin A.S."/>
            <person name="Sutton G."/>
        </authorList>
    </citation>
    <scope>NUCLEOTIDE SEQUENCE</scope>
    <source>
        <strain evidence="1">Eklund 17B</strain>
    </source>
</reference>
<reference evidence="1" key="1">
    <citation type="submission" date="2009-06" db="EMBL/GenBank/DDBJ databases">
        <authorList>
            <consortium name="US DOE Joint Genome Institute (JGI-PGF)"/>
            <person name="Lucas S."/>
            <person name="Copeland A."/>
            <person name="Lapidus A."/>
            <person name="Glavina del Rio T."/>
            <person name="Dalin E."/>
            <person name="Tice H."/>
            <person name="Bruce D."/>
            <person name="Goodwin L."/>
            <person name="Pitluck S."/>
            <person name="Kyrpides N."/>
            <person name="Mavromatis K."/>
            <person name="Ivanova N."/>
            <person name="Saunders E."/>
            <person name="Brettin T."/>
            <person name="Detter J.C."/>
            <person name="Han C."/>
            <person name="Larimer F."/>
            <person name="Land M."/>
            <person name="Hauser L."/>
            <person name="Markowitz V."/>
            <person name="Cheng J.-F."/>
            <person name="Hugenholtz P."/>
            <person name="Woyke T."/>
            <person name="Wu D."/>
            <person name="Gronow S."/>
            <person name="Klenk H.-P."/>
            <person name="Eisen J.A."/>
        </authorList>
    </citation>
    <scope>NUCLEOTIDE SEQUENCE</scope>
    <source>
        <strain evidence="1">Eklund 17B</strain>
    </source>
</reference>
<dbReference type="EMBL" id="CP001056">
    <property type="protein sequence ID" value="ACD25041.1"/>
    <property type="molecule type" value="Genomic_DNA"/>
</dbReference>
<dbReference type="KEGG" id="cbk:CLL_A0594"/>
<gene>
    <name evidence="1" type="ordered locus">CLL_A0594</name>
</gene>
<dbReference type="AlphaFoldDB" id="B2TKJ4"/>
<name>B2TKJ4_CLOBB</name>
<dbReference type="HOGENOM" id="CLU_2988448_0_0_9"/>